<comment type="caution">
    <text evidence="2">The sequence shown here is derived from an EMBL/GenBank/DDBJ whole genome shotgun (WGS) entry which is preliminary data.</text>
</comment>
<evidence type="ECO:0000313" key="3">
    <source>
        <dbReference type="Proteomes" id="UP000265520"/>
    </source>
</evidence>
<reference evidence="2 3" key="1">
    <citation type="journal article" date="2018" name="Front. Plant Sci.">
        <title>Red Clover (Trifolium pratense) and Zigzag Clover (T. medium) - A Picture of Genomic Similarities and Differences.</title>
        <authorList>
            <person name="Dluhosova J."/>
            <person name="Istvanek J."/>
            <person name="Nedelnik J."/>
            <person name="Repkova J."/>
        </authorList>
    </citation>
    <scope>NUCLEOTIDE SEQUENCE [LARGE SCALE GENOMIC DNA]</scope>
    <source>
        <strain evidence="3">cv. 10/8</strain>
        <tissue evidence="2">Leaf</tissue>
    </source>
</reference>
<dbReference type="EMBL" id="LXQA010314960">
    <property type="protein sequence ID" value="MCI43265.1"/>
    <property type="molecule type" value="Genomic_DNA"/>
</dbReference>
<dbReference type="AlphaFoldDB" id="A0A392S5U7"/>
<proteinExistence type="predicted"/>
<keyword evidence="1" id="KW-0175">Coiled coil</keyword>
<name>A0A392S5U7_9FABA</name>
<dbReference type="Proteomes" id="UP000265520">
    <property type="component" value="Unassembled WGS sequence"/>
</dbReference>
<feature type="coiled-coil region" evidence="1">
    <location>
        <begin position="12"/>
        <end position="39"/>
    </location>
</feature>
<keyword evidence="3" id="KW-1185">Reference proteome</keyword>
<organism evidence="2 3">
    <name type="scientific">Trifolium medium</name>
    <dbReference type="NCBI Taxonomy" id="97028"/>
    <lineage>
        <taxon>Eukaryota</taxon>
        <taxon>Viridiplantae</taxon>
        <taxon>Streptophyta</taxon>
        <taxon>Embryophyta</taxon>
        <taxon>Tracheophyta</taxon>
        <taxon>Spermatophyta</taxon>
        <taxon>Magnoliopsida</taxon>
        <taxon>eudicotyledons</taxon>
        <taxon>Gunneridae</taxon>
        <taxon>Pentapetalae</taxon>
        <taxon>rosids</taxon>
        <taxon>fabids</taxon>
        <taxon>Fabales</taxon>
        <taxon>Fabaceae</taxon>
        <taxon>Papilionoideae</taxon>
        <taxon>50 kb inversion clade</taxon>
        <taxon>NPAAA clade</taxon>
        <taxon>Hologalegina</taxon>
        <taxon>IRL clade</taxon>
        <taxon>Trifolieae</taxon>
        <taxon>Trifolium</taxon>
    </lineage>
</organism>
<evidence type="ECO:0000313" key="2">
    <source>
        <dbReference type="EMBL" id="MCI43265.1"/>
    </source>
</evidence>
<protein>
    <submittedName>
        <fullName evidence="2">Uncharacterized protein</fullName>
    </submittedName>
</protein>
<feature type="non-terminal residue" evidence="2">
    <location>
        <position position="71"/>
    </location>
</feature>
<evidence type="ECO:0000256" key="1">
    <source>
        <dbReference type="SAM" id="Coils"/>
    </source>
</evidence>
<sequence>MAGGSQQDNGLINQLKATVEEVLRKNTVLRAAVEKIEQERAADDVPGDEVLATQPLAQALWDAPVPENFKI</sequence>
<accession>A0A392S5U7</accession>